<gene>
    <name evidence="1" type="ORF">GCM10009760_58350</name>
</gene>
<reference evidence="1 2" key="1">
    <citation type="journal article" date="2019" name="Int. J. Syst. Evol. Microbiol.">
        <title>The Global Catalogue of Microorganisms (GCM) 10K type strain sequencing project: providing services to taxonomists for standard genome sequencing and annotation.</title>
        <authorList>
            <consortium name="The Broad Institute Genomics Platform"/>
            <consortium name="The Broad Institute Genome Sequencing Center for Infectious Disease"/>
            <person name="Wu L."/>
            <person name="Ma J."/>
        </authorList>
    </citation>
    <scope>NUCLEOTIDE SEQUENCE [LARGE SCALE GENOMIC DNA]</scope>
    <source>
        <strain evidence="1 2">JCM 14560</strain>
    </source>
</reference>
<comment type="caution">
    <text evidence="1">The sequence shown here is derived from an EMBL/GenBank/DDBJ whole genome shotgun (WGS) entry which is preliminary data.</text>
</comment>
<proteinExistence type="predicted"/>
<organism evidence="1 2">
    <name type="scientific">Kitasatospora kazusensis</name>
    <dbReference type="NCBI Taxonomy" id="407974"/>
    <lineage>
        <taxon>Bacteria</taxon>
        <taxon>Bacillati</taxon>
        <taxon>Actinomycetota</taxon>
        <taxon>Actinomycetes</taxon>
        <taxon>Kitasatosporales</taxon>
        <taxon>Streptomycetaceae</taxon>
        <taxon>Kitasatospora</taxon>
    </lineage>
</organism>
<keyword evidence="2" id="KW-1185">Reference proteome</keyword>
<sequence length="125" mass="13543">MSDEMYYFLSQNAAGAATAENDIRQNLGDTAGLWTIKLDALPVGYGESFEPSEGMLPPNLEEFLQNSDDTGSTYWAVKVILPAGTKPFNPAYLMLTRNGATLQLSPQFQTLSLRYIGVLTASDGA</sequence>
<evidence type="ECO:0000313" key="2">
    <source>
        <dbReference type="Proteomes" id="UP001422759"/>
    </source>
</evidence>
<name>A0ABN3A9I4_9ACTN</name>
<dbReference type="EMBL" id="BAAANT010000055">
    <property type="protein sequence ID" value="GAA2156889.1"/>
    <property type="molecule type" value="Genomic_DNA"/>
</dbReference>
<accession>A0ABN3A9I4</accession>
<evidence type="ECO:0000313" key="1">
    <source>
        <dbReference type="EMBL" id="GAA2156889.1"/>
    </source>
</evidence>
<protein>
    <submittedName>
        <fullName evidence="1">Uncharacterized protein</fullName>
    </submittedName>
</protein>
<dbReference type="Proteomes" id="UP001422759">
    <property type="component" value="Unassembled WGS sequence"/>
</dbReference>
<dbReference type="RefSeq" id="WP_344469054.1">
    <property type="nucleotide sequence ID" value="NZ_BAAANT010000055.1"/>
</dbReference>